<keyword evidence="2" id="KW-1003">Cell membrane</keyword>
<evidence type="ECO:0000256" key="6">
    <source>
        <dbReference type="SAM" id="Phobius"/>
    </source>
</evidence>
<keyword evidence="5 6" id="KW-0472">Membrane</keyword>
<protein>
    <recommendedName>
        <fullName evidence="7">Type II secretion system protein GspF domain-containing protein</fullName>
    </recommendedName>
</protein>
<evidence type="ECO:0000256" key="1">
    <source>
        <dbReference type="ARBA" id="ARBA00004651"/>
    </source>
</evidence>
<evidence type="ECO:0000259" key="7">
    <source>
        <dbReference type="Pfam" id="PF00482"/>
    </source>
</evidence>
<dbReference type="RefSeq" id="WP_071657052.1">
    <property type="nucleotide sequence ID" value="NZ_MLCF01000067.1"/>
</dbReference>
<feature type="transmembrane region" description="Helical" evidence="6">
    <location>
        <begin position="6"/>
        <end position="26"/>
    </location>
</feature>
<reference evidence="8 9" key="1">
    <citation type="submission" date="2016-10" db="EMBL/GenBank/DDBJ databases">
        <title>Genome sequence of Streptomyces gilvigriseus MUSC 26.</title>
        <authorList>
            <person name="Lee L.-H."/>
            <person name="Ser H.-L."/>
        </authorList>
    </citation>
    <scope>NUCLEOTIDE SEQUENCE [LARGE SCALE GENOMIC DNA]</scope>
    <source>
        <strain evidence="8 9">MUSC 26</strain>
    </source>
</reference>
<keyword evidence="4 6" id="KW-1133">Transmembrane helix</keyword>
<dbReference type="Proteomes" id="UP000243342">
    <property type="component" value="Unassembled WGS sequence"/>
</dbReference>
<dbReference type="AlphaFoldDB" id="A0A1J7BU56"/>
<evidence type="ECO:0000256" key="2">
    <source>
        <dbReference type="ARBA" id="ARBA00022475"/>
    </source>
</evidence>
<proteinExistence type="predicted"/>
<comment type="subcellular location">
    <subcellularLocation>
        <location evidence="1">Cell membrane</location>
        <topology evidence="1">Multi-pass membrane protein</topology>
    </subcellularLocation>
</comment>
<evidence type="ECO:0000256" key="5">
    <source>
        <dbReference type="ARBA" id="ARBA00023136"/>
    </source>
</evidence>
<dbReference type="PANTHER" id="PTHR35007">
    <property type="entry name" value="INTEGRAL MEMBRANE PROTEIN-RELATED"/>
    <property type="match status" value="1"/>
</dbReference>
<name>A0A1J7BU56_9ACTN</name>
<accession>A0A1J7BU56</accession>
<dbReference type="GO" id="GO:0005886">
    <property type="term" value="C:plasma membrane"/>
    <property type="evidence" value="ECO:0007669"/>
    <property type="project" value="UniProtKB-SubCell"/>
</dbReference>
<dbReference type="OrthoDB" id="5243064at2"/>
<comment type="caution">
    <text evidence="8">The sequence shown here is derived from an EMBL/GenBank/DDBJ whole genome shotgun (WGS) entry which is preliminary data.</text>
</comment>
<keyword evidence="3 6" id="KW-0812">Transmembrane</keyword>
<evidence type="ECO:0000313" key="9">
    <source>
        <dbReference type="Proteomes" id="UP000243342"/>
    </source>
</evidence>
<feature type="domain" description="Type II secretion system protein GspF" evidence="7">
    <location>
        <begin position="166"/>
        <end position="294"/>
    </location>
</feature>
<dbReference type="EMBL" id="MLCF01000067">
    <property type="protein sequence ID" value="OIV36977.1"/>
    <property type="molecule type" value="Genomic_DNA"/>
</dbReference>
<sequence>MGWSVPAMVTGALVGLGLLVVLRELLPSRPDVGDVLARLDASAQHSGTIAAARPGPQTAAGMLDKIGLVVLAHTGLRVRVPDRDLKLLGRTPERHLGTQVAAGLYGLLLPLLGNAVLTVAGLSLGWSVPGFVAVGLAVLFYFIPDLSARGQASEGRNDFRYAIAAFLELVALERAADAGPAQALERASNAGDSWVFARIRETLSQATLQGVHPWRALQHLAEELALPELRDAADIVSLAGDDGAAVQQTLHAQARSLRVATAAQEETEANRASEKMIFPVTMLVLLMTVYIGYPVANALIHS</sequence>
<feature type="transmembrane region" description="Helical" evidence="6">
    <location>
        <begin position="123"/>
        <end position="143"/>
    </location>
</feature>
<dbReference type="Pfam" id="PF00482">
    <property type="entry name" value="T2SSF"/>
    <property type="match status" value="1"/>
</dbReference>
<feature type="transmembrane region" description="Helical" evidence="6">
    <location>
        <begin position="276"/>
        <end position="296"/>
    </location>
</feature>
<dbReference type="PANTHER" id="PTHR35007:SF1">
    <property type="entry name" value="PILUS ASSEMBLY PROTEIN"/>
    <property type="match status" value="1"/>
</dbReference>
<gene>
    <name evidence="8" type="ORF">BIV57_13380</name>
</gene>
<dbReference type="STRING" id="1428644.BIV57_13380"/>
<feature type="transmembrane region" description="Helical" evidence="6">
    <location>
        <begin position="96"/>
        <end position="117"/>
    </location>
</feature>
<organism evidence="8 9">
    <name type="scientific">Mangrovactinospora gilvigrisea</name>
    <dbReference type="NCBI Taxonomy" id="1428644"/>
    <lineage>
        <taxon>Bacteria</taxon>
        <taxon>Bacillati</taxon>
        <taxon>Actinomycetota</taxon>
        <taxon>Actinomycetes</taxon>
        <taxon>Kitasatosporales</taxon>
        <taxon>Streptomycetaceae</taxon>
        <taxon>Mangrovactinospora</taxon>
    </lineage>
</organism>
<keyword evidence="9" id="KW-1185">Reference proteome</keyword>
<evidence type="ECO:0000256" key="4">
    <source>
        <dbReference type="ARBA" id="ARBA00022989"/>
    </source>
</evidence>
<evidence type="ECO:0000256" key="3">
    <source>
        <dbReference type="ARBA" id="ARBA00022692"/>
    </source>
</evidence>
<dbReference type="InterPro" id="IPR018076">
    <property type="entry name" value="T2SS_GspF_dom"/>
</dbReference>
<evidence type="ECO:0000313" key="8">
    <source>
        <dbReference type="EMBL" id="OIV36977.1"/>
    </source>
</evidence>